<protein>
    <submittedName>
        <fullName evidence="1">Ubiquitin 4 domain-containing protein</fullName>
    </submittedName>
</protein>
<sequence length="266" mass="30790">MVRFLTERRCVAPLTLDDVDDVGDCYEGNSVRTMPYLKLPQTRIRLSVLKLDGSRFDVYIERNATVGELRQAIEEVFTLSPTEGQGKISWTNVWGHFCLCYDGRKLVNDKTHIRDFRMKDGDELQFSRHMSLDYLHSKRRSKTQNVACQQFSRLSVESDTCEQAVLAKDNLEDQHKRLSPGSDADEEKKHDLADRDSLGNQDDSYKYYQHQDHEEIPVPGFKLAHFLKGWLSYSKLRGVTRKTTEGKSRPSRFALRCLAPPRMIQL</sequence>
<evidence type="ECO:0000313" key="2">
    <source>
        <dbReference type="Proteomes" id="UP000829398"/>
    </source>
</evidence>
<proteinExistence type="predicted"/>
<dbReference type="EMBL" id="CM039176">
    <property type="protein sequence ID" value="KAH9715112.1"/>
    <property type="molecule type" value="Genomic_DNA"/>
</dbReference>
<name>A0ACB8JCV6_CITSI</name>
<reference evidence="2" key="1">
    <citation type="journal article" date="2023" name="Hortic. Res.">
        <title>A chromosome-level phased genome enabling allele-level studies in sweet orange: a case study on citrus Huanglongbing tolerance.</title>
        <authorList>
            <person name="Wu B."/>
            <person name="Yu Q."/>
            <person name="Deng Z."/>
            <person name="Duan Y."/>
            <person name="Luo F."/>
            <person name="Gmitter F. Jr."/>
        </authorList>
    </citation>
    <scope>NUCLEOTIDE SEQUENCE [LARGE SCALE GENOMIC DNA]</scope>
    <source>
        <strain evidence="2">cv. Valencia</strain>
    </source>
</reference>
<dbReference type="Proteomes" id="UP000829398">
    <property type="component" value="Chromosome 7"/>
</dbReference>
<keyword evidence="2" id="KW-1185">Reference proteome</keyword>
<gene>
    <name evidence="1" type="ORF">KPL71_020914</name>
</gene>
<organism evidence="1 2">
    <name type="scientific">Citrus sinensis</name>
    <name type="common">Sweet orange</name>
    <name type="synonym">Citrus aurantium var. sinensis</name>
    <dbReference type="NCBI Taxonomy" id="2711"/>
    <lineage>
        <taxon>Eukaryota</taxon>
        <taxon>Viridiplantae</taxon>
        <taxon>Streptophyta</taxon>
        <taxon>Embryophyta</taxon>
        <taxon>Tracheophyta</taxon>
        <taxon>Spermatophyta</taxon>
        <taxon>Magnoliopsida</taxon>
        <taxon>eudicotyledons</taxon>
        <taxon>Gunneridae</taxon>
        <taxon>Pentapetalae</taxon>
        <taxon>rosids</taxon>
        <taxon>malvids</taxon>
        <taxon>Sapindales</taxon>
        <taxon>Rutaceae</taxon>
        <taxon>Aurantioideae</taxon>
        <taxon>Citrus</taxon>
    </lineage>
</organism>
<comment type="caution">
    <text evidence="1">The sequence shown here is derived from an EMBL/GenBank/DDBJ whole genome shotgun (WGS) entry which is preliminary data.</text>
</comment>
<accession>A0ACB8JCV6</accession>
<evidence type="ECO:0000313" key="1">
    <source>
        <dbReference type="EMBL" id="KAH9715112.1"/>
    </source>
</evidence>